<evidence type="ECO:0000313" key="3">
    <source>
        <dbReference type="Proteomes" id="UP000094527"/>
    </source>
</evidence>
<feature type="region of interest" description="Disordered" evidence="1">
    <location>
        <begin position="278"/>
        <end position="399"/>
    </location>
</feature>
<comment type="caution">
    <text evidence="2">The sequence shown here is derived from an EMBL/GenBank/DDBJ whole genome shotgun (WGS) entry which is preliminary data.</text>
</comment>
<feature type="compositionally biased region" description="Low complexity" evidence="1">
    <location>
        <begin position="233"/>
        <end position="257"/>
    </location>
</feature>
<reference evidence="2 3" key="1">
    <citation type="journal article" date="2016" name="Genome Biol. Evol.">
        <title>Gene Family Evolution Reflects Adaptation to Soil Environmental Stressors in the Genome of the Collembolan Orchesella cincta.</title>
        <authorList>
            <person name="Faddeeva-Vakhrusheva A."/>
            <person name="Derks M.F."/>
            <person name="Anvar S.Y."/>
            <person name="Agamennone V."/>
            <person name="Suring W."/>
            <person name="Smit S."/>
            <person name="van Straalen N.M."/>
            <person name="Roelofs D."/>
        </authorList>
    </citation>
    <scope>NUCLEOTIDE SEQUENCE [LARGE SCALE GENOMIC DNA]</scope>
    <source>
        <tissue evidence="2">Mixed pool</tissue>
    </source>
</reference>
<dbReference type="Proteomes" id="UP000094527">
    <property type="component" value="Unassembled WGS sequence"/>
</dbReference>
<feature type="region of interest" description="Disordered" evidence="1">
    <location>
        <begin position="62"/>
        <end position="92"/>
    </location>
</feature>
<feature type="compositionally biased region" description="Low complexity" evidence="1">
    <location>
        <begin position="338"/>
        <end position="350"/>
    </location>
</feature>
<gene>
    <name evidence="2" type="ORF">Ocin01_14819</name>
</gene>
<feature type="compositionally biased region" description="Low complexity" evidence="1">
    <location>
        <begin position="437"/>
        <end position="452"/>
    </location>
</feature>
<feature type="compositionally biased region" description="Basic and acidic residues" evidence="1">
    <location>
        <begin position="184"/>
        <end position="199"/>
    </location>
</feature>
<feature type="non-terminal residue" evidence="2">
    <location>
        <position position="1"/>
    </location>
</feature>
<feature type="compositionally biased region" description="Basic residues" evidence="1">
    <location>
        <begin position="303"/>
        <end position="327"/>
    </location>
</feature>
<keyword evidence="3" id="KW-1185">Reference proteome</keyword>
<proteinExistence type="predicted"/>
<evidence type="ECO:0000313" key="2">
    <source>
        <dbReference type="EMBL" id="ODM91863.1"/>
    </source>
</evidence>
<feature type="region of interest" description="Disordered" evidence="1">
    <location>
        <begin position="1"/>
        <end position="46"/>
    </location>
</feature>
<name>A0A1D2MFX0_ORCCI</name>
<feature type="compositionally biased region" description="Polar residues" evidence="1">
    <location>
        <begin position="382"/>
        <end position="397"/>
    </location>
</feature>
<protein>
    <submittedName>
        <fullName evidence="2">Uncharacterized protein</fullName>
    </submittedName>
</protein>
<feature type="compositionally biased region" description="Basic residues" evidence="1">
    <location>
        <begin position="200"/>
        <end position="215"/>
    </location>
</feature>
<dbReference type="EMBL" id="LJIJ01001394">
    <property type="protein sequence ID" value="ODM91863.1"/>
    <property type="molecule type" value="Genomic_DNA"/>
</dbReference>
<feature type="compositionally biased region" description="Polar residues" evidence="1">
    <location>
        <begin position="149"/>
        <end position="165"/>
    </location>
</feature>
<feature type="compositionally biased region" description="Low complexity" evidence="1">
    <location>
        <begin position="357"/>
        <end position="371"/>
    </location>
</feature>
<evidence type="ECO:0000256" key="1">
    <source>
        <dbReference type="SAM" id="MobiDB-lite"/>
    </source>
</evidence>
<feature type="region of interest" description="Disordered" evidence="1">
    <location>
        <begin position="118"/>
        <end position="265"/>
    </location>
</feature>
<organism evidence="2 3">
    <name type="scientific">Orchesella cincta</name>
    <name type="common">Springtail</name>
    <name type="synonym">Podura cincta</name>
    <dbReference type="NCBI Taxonomy" id="48709"/>
    <lineage>
        <taxon>Eukaryota</taxon>
        <taxon>Metazoa</taxon>
        <taxon>Ecdysozoa</taxon>
        <taxon>Arthropoda</taxon>
        <taxon>Hexapoda</taxon>
        <taxon>Collembola</taxon>
        <taxon>Entomobryomorpha</taxon>
        <taxon>Entomobryoidea</taxon>
        <taxon>Orchesellidae</taxon>
        <taxon>Orchesellinae</taxon>
        <taxon>Orchesella</taxon>
    </lineage>
</organism>
<accession>A0A1D2MFX0</accession>
<sequence length="478" mass="51663">RHPQPSSSRADTSHPKAGPSGLFRHYAGVPKKESVPQVVDPEADSDELECLGSFPIEKKPPLAVITLSSDDEESPRVKHERTPPLATTPDPETELARYLATELDYQVSDFNGLLDISFSPTTTPPPRVIGGEHYLSSSSTTPLMPDFPTLTTRSISDAEPSTSAAAASRLDFTLRSPRLNGFTPEKDSSNKQTTEENCSKKSKKQKHSKSHKRPRMVISSSSEASDDDDEASNSRSRSPVTSKRSHSTHSSSASSSPLKRKSVAGKSLGAMSSALLVFTSSDSDSPDSDDSDYGTTLTERKSSSSKKRSNSSKKKHKVKKSKKSKKCKDKDKERSRKSGSSSKGNGDSTSPACAVPGGSNTSNTSSGNNSTLAHKSKKKSSTRTVQAPSSSSTTNMNIYDFDDHPSGLLDLSFNHRADNTPMLPQVVDKDDDDFRIPPSAAPSSSSTVDPSALFGSPSRTIFHAWWEDYASERRSWND</sequence>
<feature type="region of interest" description="Disordered" evidence="1">
    <location>
        <begin position="420"/>
        <end position="452"/>
    </location>
</feature>
<dbReference type="AlphaFoldDB" id="A0A1D2MFX0"/>
<feature type="compositionally biased region" description="Polar residues" evidence="1">
    <location>
        <begin position="1"/>
        <end position="10"/>
    </location>
</feature>